<dbReference type="AlphaFoldDB" id="A0A9P5N112"/>
<keyword evidence="5" id="KW-1185">Reference proteome</keyword>
<dbReference type="PANTHER" id="PTHR14374">
    <property type="entry name" value="FOIE GRAS"/>
    <property type="match status" value="1"/>
</dbReference>
<organism evidence="4 5">
    <name type="scientific">Russula ochroleuca</name>
    <dbReference type="NCBI Taxonomy" id="152965"/>
    <lineage>
        <taxon>Eukaryota</taxon>
        <taxon>Fungi</taxon>
        <taxon>Dikarya</taxon>
        <taxon>Basidiomycota</taxon>
        <taxon>Agaricomycotina</taxon>
        <taxon>Agaricomycetes</taxon>
        <taxon>Russulales</taxon>
        <taxon>Russulaceae</taxon>
        <taxon>Russula</taxon>
    </lineage>
</organism>
<evidence type="ECO:0000259" key="2">
    <source>
        <dbReference type="Pfam" id="PF07919"/>
    </source>
</evidence>
<dbReference type="InterPro" id="IPR012880">
    <property type="entry name" value="Gryzun"/>
</dbReference>
<dbReference type="PANTHER" id="PTHR14374:SF0">
    <property type="entry name" value="TRAFFICKING PROTEIN PARTICLE COMPLEX SUBUNIT 11"/>
    <property type="match status" value="1"/>
</dbReference>
<proteinExistence type="predicted"/>
<feature type="region of interest" description="Disordered" evidence="1">
    <location>
        <begin position="23"/>
        <end position="44"/>
    </location>
</feature>
<dbReference type="Pfam" id="PF07919">
    <property type="entry name" value="Gryzun"/>
    <property type="match status" value="1"/>
</dbReference>
<dbReference type="InterPro" id="IPR021773">
    <property type="entry name" value="TPC11"/>
</dbReference>
<feature type="region of interest" description="Disordered" evidence="1">
    <location>
        <begin position="1182"/>
        <end position="1201"/>
    </location>
</feature>
<feature type="compositionally biased region" description="Basic and acidic residues" evidence="1">
    <location>
        <begin position="158"/>
        <end position="172"/>
    </location>
</feature>
<name>A0A9P5N112_9AGAM</name>
<accession>A0A9P5N112</accession>
<feature type="domain" description="Trafficking protein particle complex subunit 11" evidence="3">
    <location>
        <begin position="346"/>
        <end position="606"/>
    </location>
</feature>
<reference evidence="4" key="2">
    <citation type="journal article" date="2020" name="Nat. Commun.">
        <title>Large-scale genome sequencing of mycorrhizal fungi provides insights into the early evolution of symbiotic traits.</title>
        <authorList>
            <person name="Miyauchi S."/>
            <person name="Kiss E."/>
            <person name="Kuo A."/>
            <person name="Drula E."/>
            <person name="Kohler A."/>
            <person name="Sanchez-Garcia M."/>
            <person name="Morin E."/>
            <person name="Andreopoulos B."/>
            <person name="Barry K.W."/>
            <person name="Bonito G."/>
            <person name="Buee M."/>
            <person name="Carver A."/>
            <person name="Chen C."/>
            <person name="Cichocki N."/>
            <person name="Clum A."/>
            <person name="Culley D."/>
            <person name="Crous P.W."/>
            <person name="Fauchery L."/>
            <person name="Girlanda M."/>
            <person name="Hayes R.D."/>
            <person name="Keri Z."/>
            <person name="LaButti K."/>
            <person name="Lipzen A."/>
            <person name="Lombard V."/>
            <person name="Magnuson J."/>
            <person name="Maillard F."/>
            <person name="Murat C."/>
            <person name="Nolan M."/>
            <person name="Ohm R.A."/>
            <person name="Pangilinan J."/>
            <person name="Pereira M.F."/>
            <person name="Perotto S."/>
            <person name="Peter M."/>
            <person name="Pfister S."/>
            <person name="Riley R."/>
            <person name="Sitrit Y."/>
            <person name="Stielow J.B."/>
            <person name="Szollosi G."/>
            <person name="Zifcakova L."/>
            <person name="Stursova M."/>
            <person name="Spatafora J.W."/>
            <person name="Tedersoo L."/>
            <person name="Vaario L.M."/>
            <person name="Yamada A."/>
            <person name="Yan M."/>
            <person name="Wang P."/>
            <person name="Xu J."/>
            <person name="Bruns T."/>
            <person name="Baldrian P."/>
            <person name="Vilgalys R."/>
            <person name="Dunand C."/>
            <person name="Henrissat B."/>
            <person name="Grigoriev I.V."/>
            <person name="Hibbett D."/>
            <person name="Nagy L.G."/>
            <person name="Martin F.M."/>
        </authorList>
    </citation>
    <scope>NUCLEOTIDE SEQUENCE</scope>
    <source>
        <strain evidence="4">Prilba</strain>
    </source>
</reference>
<feature type="domain" description="Gryzun putative trafficking through Golgi" evidence="2">
    <location>
        <begin position="643"/>
        <end position="1177"/>
    </location>
</feature>
<evidence type="ECO:0000313" key="5">
    <source>
        <dbReference type="Proteomes" id="UP000759537"/>
    </source>
</evidence>
<dbReference type="Proteomes" id="UP000759537">
    <property type="component" value="Unassembled WGS sequence"/>
</dbReference>
<evidence type="ECO:0000259" key="3">
    <source>
        <dbReference type="Pfam" id="PF11817"/>
    </source>
</evidence>
<gene>
    <name evidence="4" type="ORF">DFH94DRAFT_723071</name>
</gene>
<dbReference type="OrthoDB" id="6278596at2759"/>
<feature type="region of interest" description="Disordered" evidence="1">
    <location>
        <begin position="1215"/>
        <end position="1240"/>
    </location>
</feature>
<sequence>MNSYPPELLVQLAPVMFVAGLDVPPPPEPAPSTSDPPSLPRPAQDPFNLLTIRLRDALLSQRITAIWQPDKSKTFQTVLVEKDIRFPPRKIPLSSDPHGPVHSPLSPLTPTSPLHPDGLVAPIWVRKHTNFVPSVFVLFIRLYESPPHHMPRSPLDQPHPDREAEERRKDAEMSAEIAQRKKSTSERGIKLTVVLLASRKMLDDPALDTRLTFIRRQSGLDYRAALFVLSPVSPGELSEFIKSLHQALYEPAVEYYTSHSKRVRRKRNRHAQAVSTYVPPLSPLGTVNPARPLRPEGWTVRYEYKMACFAEFRGEFEVALKHYQDAYSSLLTMFGSTAILPPRTKRWAEAKVLADCINLKICKLYLYNNEHALALSQHTIHIRRFSDFSRGWGIGEETFEFWSWIARQYRAFAELLEHGTGSTLILPIHKPALPAPASAPPGLAELDALRVLGLNPANALQHPGLYYYAAAQATERRRAQFRSILEISETGETNFPGLANERKVDHSGIVVELYTKAYELFKKHSPLSNGHGQGRLTLRIAGRIATTYYAAGKFDMAVRFFERIAKTYRRERWGTLLRPLLTTWYKCAQQLGDVELSVRILVEMLAHGADDNEDDTALQEDLLAVLKGTVPSSLEEPILVDLSDSQPIFNTSITFWSSKAFVDERVAFQLSLTAPSDVVLSGLPFSSLAIYFSHKEEPVVVHHDPSATSAANFQRVDLGDLPLEISVEREGCLKWEKGGTILFVGTVASDVPLTMTIARAVLVLREGNWTIEIPIYPSCVRDGLPPTSRWLISADPVKFASIQRSSTADVTVRYRPHRLQVSLTHQSPAYLDEEYPIVISIANDDYRALDILLDVLLQPTDIDEAVNVIRVDDEHSQSFIKGVTLGTIMPGETALKTLYLKNAGGVGDRVLDISVQSRSPVVQDTSEMLRTLSVPTITPMKVEYDVKYMHARGPLPGLTDLPTYESNYWDDGEGGEALVKARMACIGPWGVSVETVRLVRKNGPHARVLECSLDEDEDDVTSEWLPGDEFAAVCRISVSLEDEPGEDHVVSGPGEYELSWRRILPNGDHGPLCTSRFPLPNLQPPHTGIIALLELPSFAKLHAPVHARLTLRNHHPSRSASLTVQLEADATDAFLIAGQRRASVPTLLPGTEAQFVWSLIPMGCGFVQVPKIHVVDKRKAGLVPPPATEQPPATEEDGTPVRVFDLRRDKRVEVVDADETTEDTPDGKSMGSIGPVLVLP</sequence>
<reference evidence="4" key="1">
    <citation type="submission" date="2019-10" db="EMBL/GenBank/DDBJ databases">
        <authorList>
            <consortium name="DOE Joint Genome Institute"/>
            <person name="Kuo A."/>
            <person name="Miyauchi S."/>
            <person name="Kiss E."/>
            <person name="Drula E."/>
            <person name="Kohler A."/>
            <person name="Sanchez-Garcia M."/>
            <person name="Andreopoulos B."/>
            <person name="Barry K.W."/>
            <person name="Bonito G."/>
            <person name="Buee M."/>
            <person name="Carver A."/>
            <person name="Chen C."/>
            <person name="Cichocki N."/>
            <person name="Clum A."/>
            <person name="Culley D."/>
            <person name="Crous P.W."/>
            <person name="Fauchery L."/>
            <person name="Girlanda M."/>
            <person name="Hayes R."/>
            <person name="Keri Z."/>
            <person name="LaButti K."/>
            <person name="Lipzen A."/>
            <person name="Lombard V."/>
            <person name="Magnuson J."/>
            <person name="Maillard F."/>
            <person name="Morin E."/>
            <person name="Murat C."/>
            <person name="Nolan M."/>
            <person name="Ohm R."/>
            <person name="Pangilinan J."/>
            <person name="Pereira M."/>
            <person name="Perotto S."/>
            <person name="Peter M."/>
            <person name="Riley R."/>
            <person name="Sitrit Y."/>
            <person name="Stielow B."/>
            <person name="Szollosi G."/>
            <person name="Zifcakova L."/>
            <person name="Stursova M."/>
            <person name="Spatafora J.W."/>
            <person name="Tedersoo L."/>
            <person name="Vaario L.-M."/>
            <person name="Yamada A."/>
            <person name="Yan M."/>
            <person name="Wang P."/>
            <person name="Xu J."/>
            <person name="Bruns T."/>
            <person name="Baldrian P."/>
            <person name="Vilgalys R."/>
            <person name="Henrissat B."/>
            <person name="Grigoriev I.V."/>
            <person name="Hibbett D."/>
            <person name="Nagy L.G."/>
            <person name="Martin F.M."/>
        </authorList>
    </citation>
    <scope>NUCLEOTIDE SEQUENCE</scope>
    <source>
        <strain evidence="4">Prilba</strain>
    </source>
</reference>
<feature type="compositionally biased region" description="Acidic residues" evidence="1">
    <location>
        <begin position="1215"/>
        <end position="1224"/>
    </location>
</feature>
<evidence type="ECO:0000313" key="4">
    <source>
        <dbReference type="EMBL" id="KAF8483625.1"/>
    </source>
</evidence>
<protein>
    <submittedName>
        <fullName evidence="4">Foie gras liver health family 1-domain-containing protein</fullName>
    </submittedName>
</protein>
<feature type="region of interest" description="Disordered" evidence="1">
    <location>
        <begin position="149"/>
        <end position="181"/>
    </location>
</feature>
<dbReference type="Pfam" id="PF11817">
    <property type="entry name" value="Foie-gras_1"/>
    <property type="match status" value="1"/>
</dbReference>
<comment type="caution">
    <text evidence="4">The sequence shown here is derived from an EMBL/GenBank/DDBJ whole genome shotgun (WGS) entry which is preliminary data.</text>
</comment>
<dbReference type="EMBL" id="WHVB01000004">
    <property type="protein sequence ID" value="KAF8483625.1"/>
    <property type="molecule type" value="Genomic_DNA"/>
</dbReference>
<evidence type="ECO:0000256" key="1">
    <source>
        <dbReference type="SAM" id="MobiDB-lite"/>
    </source>
</evidence>